<keyword evidence="1" id="KW-0802">TPR repeat</keyword>
<dbReference type="InterPro" id="IPR019734">
    <property type="entry name" value="TPR_rpt"/>
</dbReference>
<feature type="repeat" description="TPR" evidence="1">
    <location>
        <begin position="690"/>
        <end position="723"/>
    </location>
</feature>
<dbReference type="Pfam" id="PF00931">
    <property type="entry name" value="NB-ARC"/>
    <property type="match status" value="1"/>
</dbReference>
<dbReference type="SMART" id="SM00028">
    <property type="entry name" value="TPR"/>
    <property type="match status" value="4"/>
</dbReference>
<evidence type="ECO:0000313" key="6">
    <source>
        <dbReference type="Proteomes" id="UP001152049"/>
    </source>
</evidence>
<evidence type="ECO:0000256" key="1">
    <source>
        <dbReference type="PROSITE-ProRule" id="PRU00339"/>
    </source>
</evidence>
<dbReference type="Proteomes" id="UP001152049">
    <property type="component" value="Unassembled WGS sequence"/>
</dbReference>
<keyword evidence="2" id="KW-0812">Transmembrane</keyword>
<dbReference type="Pfam" id="PF24809">
    <property type="entry name" value="DUF7708"/>
    <property type="match status" value="1"/>
</dbReference>
<dbReference type="AlphaFoldDB" id="A0A9W8VAW4"/>
<evidence type="ECO:0000259" key="3">
    <source>
        <dbReference type="Pfam" id="PF00931"/>
    </source>
</evidence>
<dbReference type="InterPro" id="IPR002182">
    <property type="entry name" value="NB-ARC"/>
</dbReference>
<dbReference type="Gene3D" id="1.25.40.10">
    <property type="entry name" value="Tetratricopeptide repeat domain"/>
    <property type="match status" value="2"/>
</dbReference>
<dbReference type="InterPro" id="IPR011990">
    <property type="entry name" value="TPR-like_helical_dom_sf"/>
</dbReference>
<sequence>MQESRRNQTHPGGMRPPDDYCNAKWAEAMKICELNLSEAERAYFRHIGSFEAFKQNLNNIDVRRQSGQGLLQRVALVVDPLLSFATLLAACLSSSTVETAIVWGLLFLLLRAASRTESLLPETISMVEDLGHDLEVFSIHGKTFEHNPRIADDLMEIFVEIIMSWAEIIHFLNRNKFGISQRSWPSVREKFENTLQRIRKRAEQIKEKASAFAQVQAQDLSQAGLLQQLDRMGFIASGPSHQSSSNTEDAVFPCCNIPFARNNSFFGRENELAEVHKHLDDQSSVNSFRSFALYGTGGIGKTQTALAYAYGQKDAGINAILWFNCETGISMARSFTDAASLLQLEGTSDEETSEQNKFLVLRWLRRTKRTWLCVFDNVEDLEIFRNAWPVADSGKVLVTSRNDIVSIDPAAGGMEIKAFDRKMGCEMILRHVNRSNYSESEAEAARMLTDRLGGLALALVIMASQIRLRKCSISAFAQLYARHATKLNQQTGGIESYYKLSLATCWQTTFDYLTPNASALLGVISQFGPDALPEELFHPSDESKLPQALEFCADDWLYLMESGAWSEEIILMDTAMEICENKNDVLYAILANSRGAMECERGHCDEAYKYIKPSLEIFRQVHGNSHPEVGNGFNNYANIVLQDLRDGACEEAITLYHKALGIFEANGPGVYKKLFHIPHTNLARAHTVLKQADYHVGNALFAMGRHDEAESHWLRALDLFEKENEVHPTTNAAKIKLAMVHMERGSYNQAILILEEVLIIAKLLQPSKGDSGEVARVQRKLAEAYQQKGDIAKAEKFKFDAERMRREVQGDRFPELPDCDLSYAMMSFHAFW</sequence>
<accession>A0A9W8VAW4</accession>
<feature type="domain" description="NB-ARC" evidence="3">
    <location>
        <begin position="269"/>
        <end position="432"/>
    </location>
</feature>
<dbReference type="GO" id="GO:0043531">
    <property type="term" value="F:ADP binding"/>
    <property type="evidence" value="ECO:0007669"/>
    <property type="project" value="InterPro"/>
</dbReference>
<dbReference type="InterPro" id="IPR027417">
    <property type="entry name" value="P-loop_NTPase"/>
</dbReference>
<proteinExistence type="predicted"/>
<comment type="caution">
    <text evidence="5">The sequence shown here is derived from an EMBL/GenBank/DDBJ whole genome shotgun (WGS) entry which is preliminary data.</text>
</comment>
<dbReference type="Gene3D" id="3.40.50.300">
    <property type="entry name" value="P-loop containing nucleotide triphosphate hydrolases"/>
    <property type="match status" value="1"/>
</dbReference>
<evidence type="ECO:0000259" key="4">
    <source>
        <dbReference type="Pfam" id="PF24809"/>
    </source>
</evidence>
<dbReference type="OrthoDB" id="6161812at2759"/>
<dbReference type="InterPro" id="IPR056125">
    <property type="entry name" value="DUF7708"/>
</dbReference>
<feature type="transmembrane region" description="Helical" evidence="2">
    <location>
        <begin position="81"/>
        <end position="110"/>
    </location>
</feature>
<dbReference type="SUPFAM" id="SSF48452">
    <property type="entry name" value="TPR-like"/>
    <property type="match status" value="1"/>
</dbReference>
<name>A0A9W8VAW4_9HYPO</name>
<dbReference type="SUPFAM" id="SSF52540">
    <property type="entry name" value="P-loop containing nucleoside triphosphate hydrolases"/>
    <property type="match status" value="1"/>
</dbReference>
<keyword evidence="2" id="KW-1133">Transmembrane helix</keyword>
<keyword evidence="2" id="KW-0472">Membrane</keyword>
<feature type="domain" description="DUF7708" evidence="4">
    <location>
        <begin position="99"/>
        <end position="215"/>
    </location>
</feature>
<organism evidence="5 6">
    <name type="scientific">Fusarium torreyae</name>
    <dbReference type="NCBI Taxonomy" id="1237075"/>
    <lineage>
        <taxon>Eukaryota</taxon>
        <taxon>Fungi</taxon>
        <taxon>Dikarya</taxon>
        <taxon>Ascomycota</taxon>
        <taxon>Pezizomycotina</taxon>
        <taxon>Sordariomycetes</taxon>
        <taxon>Hypocreomycetidae</taxon>
        <taxon>Hypocreales</taxon>
        <taxon>Nectriaceae</taxon>
        <taxon>Fusarium</taxon>
    </lineage>
</organism>
<dbReference type="PANTHER" id="PTHR35205">
    <property type="entry name" value="NB-ARC AND TPR DOMAIN PROTEIN"/>
    <property type="match status" value="1"/>
</dbReference>
<evidence type="ECO:0000256" key="2">
    <source>
        <dbReference type="SAM" id="Phobius"/>
    </source>
</evidence>
<dbReference type="Pfam" id="PF13424">
    <property type="entry name" value="TPR_12"/>
    <property type="match status" value="2"/>
</dbReference>
<protein>
    <recommendedName>
        <fullName evidence="7">NB-ARC domain-containing protein</fullName>
    </recommendedName>
</protein>
<keyword evidence="6" id="KW-1185">Reference proteome</keyword>
<dbReference type="EMBL" id="JAOQAZ010000023">
    <property type="protein sequence ID" value="KAJ4253831.1"/>
    <property type="molecule type" value="Genomic_DNA"/>
</dbReference>
<evidence type="ECO:0000313" key="5">
    <source>
        <dbReference type="EMBL" id="KAJ4253831.1"/>
    </source>
</evidence>
<evidence type="ECO:0008006" key="7">
    <source>
        <dbReference type="Google" id="ProtNLM"/>
    </source>
</evidence>
<reference evidence="5" key="1">
    <citation type="submission" date="2022-09" db="EMBL/GenBank/DDBJ databases">
        <title>Fusarium specimens isolated from Avocado Roots.</title>
        <authorList>
            <person name="Stajich J."/>
            <person name="Roper C."/>
            <person name="Heimlech-Rivalta G."/>
        </authorList>
    </citation>
    <scope>NUCLEOTIDE SEQUENCE</scope>
    <source>
        <strain evidence="5">CF00136</strain>
    </source>
</reference>
<dbReference type="PROSITE" id="PS50005">
    <property type="entry name" value="TPR"/>
    <property type="match status" value="1"/>
</dbReference>
<gene>
    <name evidence="5" type="ORF">NW762_010226</name>
</gene>
<dbReference type="PANTHER" id="PTHR35205:SF1">
    <property type="entry name" value="ZU5 DOMAIN-CONTAINING PROTEIN"/>
    <property type="match status" value="1"/>
</dbReference>